<reference evidence="6 7" key="1">
    <citation type="submission" date="2020-07" db="EMBL/GenBank/DDBJ databases">
        <title>Halomonas sp. QX-2 draft genome sequence.</title>
        <authorList>
            <person name="Qiu X."/>
        </authorList>
    </citation>
    <scope>NUCLEOTIDE SEQUENCE [LARGE SCALE GENOMIC DNA]</scope>
    <source>
        <strain evidence="6 7">QX-2</strain>
    </source>
</reference>
<accession>A0A7Z0SNL0</accession>
<dbReference type="PANTHER" id="PTHR47506">
    <property type="entry name" value="TRANSCRIPTIONAL REGULATORY PROTEIN"/>
    <property type="match status" value="1"/>
</dbReference>
<dbReference type="Pfam" id="PF16925">
    <property type="entry name" value="TetR_C_13"/>
    <property type="match status" value="1"/>
</dbReference>
<keyword evidence="7" id="KW-1185">Reference proteome</keyword>
<evidence type="ECO:0000313" key="6">
    <source>
        <dbReference type="EMBL" id="NYT73358.1"/>
    </source>
</evidence>
<keyword evidence="1" id="KW-0805">Transcription regulation</keyword>
<evidence type="ECO:0000256" key="3">
    <source>
        <dbReference type="ARBA" id="ARBA00023163"/>
    </source>
</evidence>
<evidence type="ECO:0000313" key="7">
    <source>
        <dbReference type="Proteomes" id="UP000520876"/>
    </source>
</evidence>
<feature type="domain" description="HTH tetR-type" evidence="5">
    <location>
        <begin position="5"/>
        <end position="65"/>
    </location>
</feature>
<dbReference type="InterPro" id="IPR001647">
    <property type="entry name" value="HTH_TetR"/>
</dbReference>
<dbReference type="RefSeq" id="WP_180092751.1">
    <property type="nucleotide sequence ID" value="NZ_JACCGK010000010.1"/>
</dbReference>
<dbReference type="SUPFAM" id="SSF48498">
    <property type="entry name" value="Tetracyclin repressor-like, C-terminal domain"/>
    <property type="match status" value="1"/>
</dbReference>
<dbReference type="EMBL" id="JACCGK010000010">
    <property type="protein sequence ID" value="NYT73358.1"/>
    <property type="molecule type" value="Genomic_DNA"/>
</dbReference>
<evidence type="ECO:0000259" key="5">
    <source>
        <dbReference type="PROSITE" id="PS50977"/>
    </source>
</evidence>
<keyword evidence="3" id="KW-0804">Transcription</keyword>
<sequence length="196" mass="21411">MTKLTNTSDEIIRCARTLIIAGGYNGFSYADIADVVGIRKASIHHHFPSKVDLVRTLLQLYREEAKAGLATVKSYNTDPADQLRAYINYWTACIGDPTSSFCVCALLASQIPVLPPEIVVEVRAHFRTLSTWLASVIEEGATQNAFSLTGTAQSEAESFMAAVHGAMLSARVYGDEKVFSVVTEPLIERLINDQGK</sequence>
<comment type="caution">
    <text evidence="6">The sequence shown here is derived from an EMBL/GenBank/DDBJ whole genome shotgun (WGS) entry which is preliminary data.</text>
</comment>
<dbReference type="AlphaFoldDB" id="A0A7Z0SNL0"/>
<dbReference type="Gene3D" id="1.10.357.10">
    <property type="entry name" value="Tetracycline Repressor, domain 2"/>
    <property type="match status" value="1"/>
</dbReference>
<evidence type="ECO:0000256" key="2">
    <source>
        <dbReference type="ARBA" id="ARBA00023125"/>
    </source>
</evidence>
<organism evidence="6 7">
    <name type="scientific">Vreelandella sedimenti</name>
    <dbReference type="NCBI Taxonomy" id="2729618"/>
    <lineage>
        <taxon>Bacteria</taxon>
        <taxon>Pseudomonadati</taxon>
        <taxon>Pseudomonadota</taxon>
        <taxon>Gammaproteobacteria</taxon>
        <taxon>Oceanospirillales</taxon>
        <taxon>Halomonadaceae</taxon>
        <taxon>Vreelandella</taxon>
    </lineage>
</organism>
<name>A0A7Z0SNL0_9GAMM</name>
<feature type="DNA-binding region" description="H-T-H motif" evidence="4">
    <location>
        <begin position="28"/>
        <end position="47"/>
    </location>
</feature>
<protein>
    <submittedName>
        <fullName evidence="6">TetR/AcrR family transcriptional regulator</fullName>
    </submittedName>
</protein>
<dbReference type="Pfam" id="PF00440">
    <property type="entry name" value="TetR_N"/>
    <property type="match status" value="1"/>
</dbReference>
<dbReference type="GO" id="GO:0003677">
    <property type="term" value="F:DNA binding"/>
    <property type="evidence" value="ECO:0007669"/>
    <property type="project" value="UniProtKB-UniRule"/>
</dbReference>
<dbReference type="InterPro" id="IPR036271">
    <property type="entry name" value="Tet_transcr_reg_TetR-rel_C_sf"/>
</dbReference>
<proteinExistence type="predicted"/>
<dbReference type="SUPFAM" id="SSF46689">
    <property type="entry name" value="Homeodomain-like"/>
    <property type="match status" value="1"/>
</dbReference>
<keyword evidence="2 4" id="KW-0238">DNA-binding</keyword>
<evidence type="ECO:0000256" key="4">
    <source>
        <dbReference type="PROSITE-ProRule" id="PRU00335"/>
    </source>
</evidence>
<dbReference type="Proteomes" id="UP000520876">
    <property type="component" value="Unassembled WGS sequence"/>
</dbReference>
<dbReference type="InterPro" id="IPR009057">
    <property type="entry name" value="Homeodomain-like_sf"/>
</dbReference>
<dbReference type="InterPro" id="IPR011075">
    <property type="entry name" value="TetR_C"/>
</dbReference>
<dbReference type="PROSITE" id="PS50977">
    <property type="entry name" value="HTH_TETR_2"/>
    <property type="match status" value="1"/>
</dbReference>
<dbReference type="PANTHER" id="PTHR47506:SF1">
    <property type="entry name" value="HTH-TYPE TRANSCRIPTIONAL REGULATOR YJDC"/>
    <property type="match status" value="1"/>
</dbReference>
<evidence type="ECO:0000256" key="1">
    <source>
        <dbReference type="ARBA" id="ARBA00023015"/>
    </source>
</evidence>
<gene>
    <name evidence="6" type="ORF">HZU72_13085</name>
</gene>
<dbReference type="PRINTS" id="PR00455">
    <property type="entry name" value="HTHTETR"/>
</dbReference>